<dbReference type="InterPro" id="IPR051532">
    <property type="entry name" value="Ester_Hydrolysis_Enzymes"/>
</dbReference>
<proteinExistence type="predicted"/>
<dbReference type="InterPro" id="IPR036514">
    <property type="entry name" value="SGNH_hydro_sf"/>
</dbReference>
<dbReference type="CDD" id="cd00229">
    <property type="entry name" value="SGNH_hydrolase"/>
    <property type="match status" value="1"/>
</dbReference>
<evidence type="ECO:0000256" key="1">
    <source>
        <dbReference type="SAM" id="MobiDB-lite"/>
    </source>
</evidence>
<comment type="caution">
    <text evidence="3">The sequence shown here is derived from an EMBL/GenBank/DDBJ whole genome shotgun (WGS) entry which is preliminary data.</text>
</comment>
<feature type="domain" description="SGNH hydrolase-type esterase" evidence="2">
    <location>
        <begin position="32"/>
        <end position="206"/>
    </location>
</feature>
<keyword evidence="4" id="KW-1185">Reference proteome</keyword>
<organism evidence="3 4">
    <name type="scientific">Glarea lozoyensis (strain ATCC 74030 / MF5533)</name>
    <dbReference type="NCBI Taxonomy" id="1104152"/>
    <lineage>
        <taxon>Eukaryota</taxon>
        <taxon>Fungi</taxon>
        <taxon>Dikarya</taxon>
        <taxon>Ascomycota</taxon>
        <taxon>Pezizomycotina</taxon>
        <taxon>Leotiomycetes</taxon>
        <taxon>Helotiales</taxon>
        <taxon>Helotiaceae</taxon>
        <taxon>Glarea</taxon>
    </lineage>
</organism>
<reference evidence="3 4" key="1">
    <citation type="journal article" date="2012" name="Eukaryot. Cell">
        <title>Genome sequence of the fungus Glarea lozoyensis: the first genome sequence of a species from the Helotiaceae family.</title>
        <authorList>
            <person name="Youssar L."/>
            <person name="Gruening B.A."/>
            <person name="Erxleben A."/>
            <person name="Guenther S."/>
            <person name="Huettel W."/>
        </authorList>
    </citation>
    <scope>NUCLEOTIDE SEQUENCE [LARGE SCALE GENOMIC DNA]</scope>
    <source>
        <strain evidence="4">ATCC 74030 / MF5533</strain>
    </source>
</reference>
<protein>
    <recommendedName>
        <fullName evidence="2">SGNH hydrolase-type esterase domain-containing protein</fullName>
    </recommendedName>
</protein>
<dbReference type="InParanoid" id="H0EQC5"/>
<name>H0EQC5_GLAL7</name>
<feature type="compositionally biased region" description="Acidic residues" evidence="1">
    <location>
        <begin position="228"/>
        <end position="246"/>
    </location>
</feature>
<dbReference type="PANTHER" id="PTHR30383">
    <property type="entry name" value="THIOESTERASE 1/PROTEASE 1/LYSOPHOSPHOLIPASE L1"/>
    <property type="match status" value="1"/>
</dbReference>
<dbReference type="Gene3D" id="3.40.50.1110">
    <property type="entry name" value="SGNH hydrolase"/>
    <property type="match status" value="1"/>
</dbReference>
<feature type="region of interest" description="Disordered" evidence="1">
    <location>
        <begin position="225"/>
        <end position="253"/>
    </location>
</feature>
<evidence type="ECO:0000313" key="4">
    <source>
        <dbReference type="Proteomes" id="UP000005446"/>
    </source>
</evidence>
<dbReference type="HOGENOM" id="CLU_065222_1_0_1"/>
<dbReference type="GO" id="GO:0004622">
    <property type="term" value="F:phosphatidylcholine lysophospholipase activity"/>
    <property type="evidence" value="ECO:0007669"/>
    <property type="project" value="TreeGrafter"/>
</dbReference>
<dbReference type="OrthoDB" id="408760at2759"/>
<dbReference type="EMBL" id="AGUE01000123">
    <property type="protein sequence ID" value="EHK99264.1"/>
    <property type="molecule type" value="Genomic_DNA"/>
</dbReference>
<sequence length="253" mass="28416">MPISLSWECVQSPSPFLEIVEMMFGKSLHILCFGDSLSAGFTLTGPELHPYEVAMKSTLQKAFPTYEITTDVQGVAGDQVVTPPGGFLTRMDMLYERLDQSNPYTHAVILGGTNDLAVEHPVTLIWKALKDVYQIPLSHNTTVLALTIPECPACFNVKPQKRDRINEAMLARQAHDFLIPFQSLPEKRRNELWDDGVHFTHEGYDLMGNLIGERLVEIITAQLNESATGEEDEGEEEEEEEGEAVLEEVRELR</sequence>
<evidence type="ECO:0000259" key="2">
    <source>
        <dbReference type="Pfam" id="PF13472"/>
    </source>
</evidence>
<dbReference type="AlphaFoldDB" id="H0EQC5"/>
<accession>H0EQC5</accession>
<evidence type="ECO:0000313" key="3">
    <source>
        <dbReference type="EMBL" id="EHK99264.1"/>
    </source>
</evidence>
<dbReference type="SUPFAM" id="SSF52266">
    <property type="entry name" value="SGNH hydrolase"/>
    <property type="match status" value="1"/>
</dbReference>
<gene>
    <name evidence="3" type="ORF">M7I_4873</name>
</gene>
<dbReference type="Pfam" id="PF13472">
    <property type="entry name" value="Lipase_GDSL_2"/>
    <property type="match status" value="1"/>
</dbReference>
<dbReference type="PANTHER" id="PTHR30383:SF19">
    <property type="entry name" value="FIBRONECTIN TYPE-III DOMAIN-CONTAINING PROTEIN"/>
    <property type="match status" value="1"/>
</dbReference>
<dbReference type="InterPro" id="IPR013830">
    <property type="entry name" value="SGNH_hydro"/>
</dbReference>
<dbReference type="Proteomes" id="UP000005446">
    <property type="component" value="Unassembled WGS sequence"/>
</dbReference>